<evidence type="ECO:0000313" key="2">
    <source>
        <dbReference type="Proteomes" id="UP000190774"/>
    </source>
</evidence>
<dbReference type="STRING" id="48467.SAMN02745166_01350"/>
<keyword evidence="2" id="KW-1185">Reference proteome</keyword>
<gene>
    <name evidence="1" type="ORF">SAMN02745166_01350</name>
</gene>
<dbReference type="AlphaFoldDB" id="A0A1T4XB42"/>
<evidence type="ECO:0000313" key="1">
    <source>
        <dbReference type="EMBL" id="SKA86800.1"/>
    </source>
</evidence>
<dbReference type="Proteomes" id="UP000190774">
    <property type="component" value="Unassembled WGS sequence"/>
</dbReference>
<dbReference type="RefSeq" id="WP_078812535.1">
    <property type="nucleotide sequence ID" value="NZ_FUYE01000003.1"/>
</dbReference>
<organism evidence="1 2">
    <name type="scientific">Prosthecobacter debontii</name>
    <dbReference type="NCBI Taxonomy" id="48467"/>
    <lineage>
        <taxon>Bacteria</taxon>
        <taxon>Pseudomonadati</taxon>
        <taxon>Verrucomicrobiota</taxon>
        <taxon>Verrucomicrobiia</taxon>
        <taxon>Verrucomicrobiales</taxon>
        <taxon>Verrucomicrobiaceae</taxon>
        <taxon>Prosthecobacter</taxon>
    </lineage>
</organism>
<reference evidence="2" key="1">
    <citation type="submission" date="2017-02" db="EMBL/GenBank/DDBJ databases">
        <authorList>
            <person name="Varghese N."/>
            <person name="Submissions S."/>
        </authorList>
    </citation>
    <scope>NUCLEOTIDE SEQUENCE [LARGE SCALE GENOMIC DNA]</scope>
    <source>
        <strain evidence="2">ATCC 700200</strain>
    </source>
</reference>
<name>A0A1T4XB42_9BACT</name>
<dbReference type="EMBL" id="FUYE01000003">
    <property type="protein sequence ID" value="SKA86800.1"/>
    <property type="molecule type" value="Genomic_DNA"/>
</dbReference>
<dbReference type="OrthoDB" id="194703at2"/>
<protein>
    <submittedName>
        <fullName evidence="1">Uncharacterized protein</fullName>
    </submittedName>
</protein>
<accession>A0A1T4XB42</accession>
<proteinExistence type="predicted"/>
<sequence>MARRAQSGLKPSHLIGLLALVGLGIGGGYALLNRTTDPMTGVTALSTEEYLESSTALSGNTYKVEGTVDDRLDNWRAVDGRLFSVQVSEAGSFVPVWVPSKLETNIQRGQRYVFKVRVMETGVLEVLELIKA</sequence>